<dbReference type="STRING" id="33033.NW74_03710"/>
<dbReference type="InterPro" id="IPR029063">
    <property type="entry name" value="SAM-dependent_MTases_sf"/>
</dbReference>
<keyword evidence="3" id="KW-1185">Reference proteome</keyword>
<dbReference type="PIRSF" id="PIRSF018637">
    <property type="entry name" value="TrmK"/>
    <property type="match status" value="1"/>
</dbReference>
<organism evidence="2 3">
    <name type="scientific">Parvimonas micra</name>
    <dbReference type="NCBI Taxonomy" id="33033"/>
    <lineage>
        <taxon>Bacteria</taxon>
        <taxon>Bacillati</taxon>
        <taxon>Bacillota</taxon>
        <taxon>Tissierellia</taxon>
        <taxon>Tissierellales</taxon>
        <taxon>Peptoniphilaceae</taxon>
        <taxon>Parvimonas</taxon>
    </lineage>
</organism>
<dbReference type="GO" id="GO:0032259">
    <property type="term" value="P:methylation"/>
    <property type="evidence" value="ECO:0007669"/>
    <property type="project" value="UniProtKB-KW"/>
</dbReference>
<dbReference type="Gene3D" id="3.40.50.150">
    <property type="entry name" value="Vaccinia Virus protein VP39"/>
    <property type="match status" value="1"/>
</dbReference>
<dbReference type="Pfam" id="PF12847">
    <property type="entry name" value="Methyltransf_18"/>
    <property type="match status" value="1"/>
</dbReference>
<dbReference type="EMBL" id="CP009761">
    <property type="protein sequence ID" value="AIZ36506.1"/>
    <property type="molecule type" value="Genomic_DNA"/>
</dbReference>
<proteinExistence type="predicted"/>
<accession>A0A0B4S1I5</accession>
<dbReference type="PANTHER" id="PTHR38451">
    <property type="entry name" value="TRNA (ADENINE(22)-N(1))-METHYLTRANSFERASE"/>
    <property type="match status" value="1"/>
</dbReference>
<dbReference type="PANTHER" id="PTHR38451:SF1">
    <property type="entry name" value="TRNA (ADENINE(22)-N(1))-METHYLTRANSFERASE"/>
    <property type="match status" value="1"/>
</dbReference>
<evidence type="ECO:0000313" key="3">
    <source>
        <dbReference type="Proteomes" id="UP000031386"/>
    </source>
</evidence>
<name>A0A0B4S1I5_9FIRM</name>
<dbReference type="GO" id="GO:0160105">
    <property type="term" value="F:tRNA (adenine(22)-N1)-methyltransferase activity"/>
    <property type="evidence" value="ECO:0007669"/>
    <property type="project" value="InterPro"/>
</dbReference>
<keyword evidence="2" id="KW-0489">Methyltransferase</keyword>
<dbReference type="Proteomes" id="UP000031386">
    <property type="component" value="Chromosome"/>
</dbReference>
<dbReference type="InterPro" id="IPR006901">
    <property type="entry name" value="TrmK"/>
</dbReference>
<dbReference type="KEGG" id="pmic:NW74_03710"/>
<keyword evidence="2" id="KW-0808">Transferase</keyword>
<evidence type="ECO:0000256" key="1">
    <source>
        <dbReference type="SAM" id="Coils"/>
    </source>
</evidence>
<reference evidence="2 3" key="1">
    <citation type="submission" date="2014-10" db="EMBL/GenBank/DDBJ databases">
        <title>Complete genome sequence of Parvimonas micra KCOM 1535 (= ChDC B708).</title>
        <authorList>
            <person name="Kook J.-K."/>
            <person name="Park S.-N."/>
            <person name="Lim Y.K."/>
            <person name="Roh H."/>
        </authorList>
    </citation>
    <scope>NUCLEOTIDE SEQUENCE [LARGE SCALE GENOMIC DNA]</scope>
    <source>
        <strain evidence="3">KCOM 1535 / ChDC B708</strain>
    </source>
</reference>
<protein>
    <submittedName>
        <fullName evidence="2">SAM-dependent methyltransferase</fullName>
    </submittedName>
</protein>
<feature type="coiled-coil region" evidence="1">
    <location>
        <begin position="175"/>
        <end position="202"/>
    </location>
</feature>
<dbReference type="SUPFAM" id="SSF53335">
    <property type="entry name" value="S-adenosyl-L-methionine-dependent methyltransferases"/>
    <property type="match status" value="1"/>
</dbReference>
<keyword evidence="1" id="KW-0175">Coiled coil</keyword>
<gene>
    <name evidence="2" type="ORF">NW74_03710</name>
</gene>
<dbReference type="AlphaFoldDB" id="A0A0B4S1I5"/>
<sequence length="226" mass="26064">MAGLRLKKICDLVDENSIVADIGTDHGIIPIELSKNHIAKKIIATDISEDSLEKLEQKLIYNSNIVNIETRVSDGLDCFNEFEVDTIIISGMGGILIKEILEKNLTVAKSANNLILSPNNSLDVLRKFLLQNNFVIEKEDDVIENKKYYQILKVKRGKDFYRNDYEYLYGKLLIKNKSENLKLFLENELKKYRDIIDKISIESKNNKRIIEITNLINKIRGILDEF</sequence>
<dbReference type="CDD" id="cd02440">
    <property type="entry name" value="AdoMet_MTases"/>
    <property type="match status" value="1"/>
</dbReference>
<evidence type="ECO:0000313" key="2">
    <source>
        <dbReference type="EMBL" id="AIZ36506.1"/>
    </source>
</evidence>
<dbReference type="OrthoDB" id="5881184at2"/>
<dbReference type="RefSeq" id="WP_041953879.1">
    <property type="nucleotide sequence ID" value="NZ_CP009761.1"/>
</dbReference>